<dbReference type="Gene3D" id="3.40.50.300">
    <property type="entry name" value="P-loop containing nucleotide triphosphate hydrolases"/>
    <property type="match status" value="2"/>
</dbReference>
<feature type="coiled-coil region" evidence="11">
    <location>
        <begin position="336"/>
        <end position="367"/>
    </location>
</feature>
<gene>
    <name evidence="13" type="primary">recN</name>
    <name evidence="13" type="ORF">H8E19_13740</name>
</gene>
<evidence type="ECO:0000256" key="6">
    <source>
        <dbReference type="ARBA" id="ARBA00022840"/>
    </source>
</evidence>
<evidence type="ECO:0000256" key="5">
    <source>
        <dbReference type="ARBA" id="ARBA00022763"/>
    </source>
</evidence>
<evidence type="ECO:0000256" key="1">
    <source>
        <dbReference type="ARBA" id="ARBA00003618"/>
    </source>
</evidence>
<dbReference type="PROSITE" id="PS50005">
    <property type="entry name" value="TPR"/>
    <property type="match status" value="1"/>
</dbReference>
<dbReference type="InterPro" id="IPR004604">
    <property type="entry name" value="DNA_recomb/repair_RecN"/>
</dbReference>
<dbReference type="AlphaFoldDB" id="A0A8J6T9C0"/>
<proteinExistence type="inferred from homology"/>
<comment type="caution">
    <text evidence="13">The sequence shown here is derived from an EMBL/GenBank/DDBJ whole genome shotgun (WGS) entry which is preliminary data.</text>
</comment>
<dbReference type="GO" id="GO:0005524">
    <property type="term" value="F:ATP binding"/>
    <property type="evidence" value="ECO:0007669"/>
    <property type="project" value="UniProtKB-KW"/>
</dbReference>
<accession>A0A8J6T9C0</accession>
<dbReference type="NCBIfam" id="NF008121">
    <property type="entry name" value="PRK10869.1"/>
    <property type="match status" value="1"/>
</dbReference>
<evidence type="ECO:0000256" key="3">
    <source>
        <dbReference type="ARBA" id="ARBA00021315"/>
    </source>
</evidence>
<evidence type="ECO:0000313" key="13">
    <source>
        <dbReference type="EMBL" id="MBC8178463.1"/>
    </source>
</evidence>
<evidence type="ECO:0000256" key="8">
    <source>
        <dbReference type="ARBA" id="ARBA00033408"/>
    </source>
</evidence>
<feature type="repeat" description="TPR" evidence="10">
    <location>
        <begin position="264"/>
        <end position="297"/>
    </location>
</feature>
<dbReference type="InterPro" id="IPR003395">
    <property type="entry name" value="RecF/RecN/SMC_N"/>
</dbReference>
<keyword evidence="5 9" id="KW-0227">DNA damage</keyword>
<dbReference type="GO" id="GO:0009432">
    <property type="term" value="P:SOS response"/>
    <property type="evidence" value="ECO:0007669"/>
    <property type="project" value="TreeGrafter"/>
</dbReference>
<dbReference type="CDD" id="cd03241">
    <property type="entry name" value="ABC_RecN"/>
    <property type="match status" value="2"/>
</dbReference>
<evidence type="ECO:0000256" key="10">
    <source>
        <dbReference type="PROSITE-ProRule" id="PRU00339"/>
    </source>
</evidence>
<feature type="domain" description="RecF/RecN/SMC N-terminal" evidence="12">
    <location>
        <begin position="2"/>
        <end position="518"/>
    </location>
</feature>
<dbReference type="GO" id="GO:0043590">
    <property type="term" value="C:bacterial nucleoid"/>
    <property type="evidence" value="ECO:0007669"/>
    <property type="project" value="TreeGrafter"/>
</dbReference>
<keyword evidence="4" id="KW-0547">Nucleotide-binding</keyword>
<comment type="function">
    <text evidence="1 9">May be involved in recombinational repair of damaged DNA.</text>
</comment>
<reference evidence="13 14" key="1">
    <citation type="submission" date="2020-08" db="EMBL/GenBank/DDBJ databases">
        <title>Bridging the membrane lipid divide: bacteria of the FCB group superphylum have the potential to synthesize archaeal ether lipids.</title>
        <authorList>
            <person name="Villanueva L."/>
            <person name="Von Meijenfeldt F.A.B."/>
            <person name="Westbye A.B."/>
            <person name="Yadav S."/>
            <person name="Hopmans E.C."/>
            <person name="Dutilh B.E."/>
            <person name="Sinninghe Damste J.S."/>
        </authorList>
    </citation>
    <scope>NUCLEOTIDE SEQUENCE [LARGE SCALE GENOMIC DNA]</scope>
    <source>
        <strain evidence="13">NIOZ-UU27</strain>
    </source>
</reference>
<evidence type="ECO:0000256" key="2">
    <source>
        <dbReference type="ARBA" id="ARBA00009441"/>
    </source>
</evidence>
<dbReference type="GO" id="GO:0006281">
    <property type="term" value="P:DNA repair"/>
    <property type="evidence" value="ECO:0007669"/>
    <property type="project" value="UniProtKB-KW"/>
</dbReference>
<evidence type="ECO:0000256" key="7">
    <source>
        <dbReference type="ARBA" id="ARBA00023204"/>
    </source>
</evidence>
<keyword evidence="10" id="KW-0802">TPR repeat</keyword>
<comment type="similarity">
    <text evidence="2 9">Belongs to the RecN family.</text>
</comment>
<evidence type="ECO:0000256" key="9">
    <source>
        <dbReference type="PIRNR" id="PIRNR003128"/>
    </source>
</evidence>
<protein>
    <recommendedName>
        <fullName evidence="3 9">DNA repair protein RecN</fullName>
    </recommendedName>
    <alternativeName>
        <fullName evidence="8 9">Recombination protein N</fullName>
    </alternativeName>
</protein>
<dbReference type="Pfam" id="PF02463">
    <property type="entry name" value="SMC_N"/>
    <property type="match status" value="1"/>
</dbReference>
<keyword evidence="11" id="KW-0175">Coiled coil</keyword>
<dbReference type="FunFam" id="3.40.50.300:FF:000356">
    <property type="entry name" value="DNA repair protein RecN"/>
    <property type="match status" value="1"/>
</dbReference>
<dbReference type="Proteomes" id="UP000650524">
    <property type="component" value="Unassembled WGS sequence"/>
</dbReference>
<dbReference type="InterPro" id="IPR027417">
    <property type="entry name" value="P-loop_NTPase"/>
</dbReference>
<evidence type="ECO:0000259" key="12">
    <source>
        <dbReference type="Pfam" id="PF02463"/>
    </source>
</evidence>
<evidence type="ECO:0000256" key="11">
    <source>
        <dbReference type="SAM" id="Coils"/>
    </source>
</evidence>
<evidence type="ECO:0000256" key="4">
    <source>
        <dbReference type="ARBA" id="ARBA00022741"/>
    </source>
</evidence>
<keyword evidence="6" id="KW-0067">ATP-binding</keyword>
<dbReference type="PANTHER" id="PTHR11059:SF0">
    <property type="entry name" value="DNA REPAIR PROTEIN RECN"/>
    <property type="match status" value="1"/>
</dbReference>
<organism evidence="13 14">
    <name type="scientific">Candidatus Desulfacyla euxinica</name>
    <dbReference type="NCBI Taxonomy" id="2841693"/>
    <lineage>
        <taxon>Bacteria</taxon>
        <taxon>Deltaproteobacteria</taxon>
        <taxon>Candidatus Desulfacyla</taxon>
    </lineage>
</organism>
<dbReference type="SUPFAM" id="SSF52540">
    <property type="entry name" value="P-loop containing nucleoside triphosphate hydrolases"/>
    <property type="match status" value="1"/>
</dbReference>
<keyword evidence="7 9" id="KW-0234">DNA repair</keyword>
<dbReference type="GO" id="GO:0006310">
    <property type="term" value="P:DNA recombination"/>
    <property type="evidence" value="ECO:0007669"/>
    <property type="project" value="InterPro"/>
</dbReference>
<sequence>MLFQLNITDFAIIKHLDLSLREGLNTVSGETGAGKSIIINAINLILGGRSSADLIRTGCDEAVVEGLFVFPDNPPGLNKMLGEEGISFDNELLIKRIISREGRNKVFVNGSLSTLQMLSRLGPRLISISGQYEHQLLLRPDNHLFLLDDFSGLEDERVDLGGIFGRYQSLKEELRAMEKEIVAQKERGELVRFQIQEIEATNPVPGEDEILADEKSRLQHAEELLGIVSEGYQTLYEKDDSVLASVARCTKSMEKGAGIDRELGSIRDSLAEIAVQVEDASFALRDFRKAIQIDPQRLEQVLERLEILTRLKRKYGATLEDVLQFKDELASKMFDLEENRVKRAKLREELQEAQVELMQRARILSQKRRKGADVFKEAVEKELHQLHMKETEFEVRFEDQCDGEGDGADGGIERMRPDGFDRVEFMISPNPGEELRPLIKIASGGELSRIMLAIKTILSRTASVETIVFDEVDSGVSGATAEVVGEKIFSLAGYHQIVCITHLPQIACQGDTHFLVSKEIKNGRTGATIAELSPEERVYEIARLLAGREVTPRAVAHAEEMLKRG</sequence>
<dbReference type="FunFam" id="3.40.50.300:FF:000319">
    <property type="entry name" value="DNA repair protein RecN"/>
    <property type="match status" value="1"/>
</dbReference>
<evidence type="ECO:0000313" key="14">
    <source>
        <dbReference type="Proteomes" id="UP000650524"/>
    </source>
</evidence>
<dbReference type="PIRSF" id="PIRSF003128">
    <property type="entry name" value="RecN"/>
    <property type="match status" value="1"/>
</dbReference>
<name>A0A8J6T9C0_9DELT</name>
<dbReference type="InterPro" id="IPR019734">
    <property type="entry name" value="TPR_rpt"/>
</dbReference>
<dbReference type="EMBL" id="JACNJD010000283">
    <property type="protein sequence ID" value="MBC8178463.1"/>
    <property type="molecule type" value="Genomic_DNA"/>
</dbReference>
<dbReference type="NCBIfam" id="TIGR00634">
    <property type="entry name" value="recN"/>
    <property type="match status" value="1"/>
</dbReference>
<dbReference type="PANTHER" id="PTHR11059">
    <property type="entry name" value="DNA REPAIR PROTEIN RECN"/>
    <property type="match status" value="1"/>
</dbReference>